<gene>
    <name evidence="3" type="ORF">GALL_94140</name>
</gene>
<evidence type="ECO:0000259" key="2">
    <source>
        <dbReference type="Pfam" id="PF08308"/>
    </source>
</evidence>
<dbReference type="Pfam" id="PF08308">
    <property type="entry name" value="PEGA"/>
    <property type="match status" value="1"/>
</dbReference>
<protein>
    <submittedName>
        <fullName evidence="3">PEGA domain protein</fullName>
    </submittedName>
</protein>
<feature type="domain" description="PEGA" evidence="2">
    <location>
        <begin position="253"/>
        <end position="318"/>
    </location>
</feature>
<name>A0A1J5T462_9ZZZZ</name>
<proteinExistence type="predicted"/>
<feature type="region of interest" description="Disordered" evidence="1">
    <location>
        <begin position="232"/>
        <end position="254"/>
    </location>
</feature>
<comment type="caution">
    <text evidence="3">The sequence shown here is derived from an EMBL/GenBank/DDBJ whole genome shotgun (WGS) entry which is preliminary data.</text>
</comment>
<dbReference type="EMBL" id="MLJW01000031">
    <property type="protein sequence ID" value="OIR08620.1"/>
    <property type="molecule type" value="Genomic_DNA"/>
</dbReference>
<dbReference type="PROSITE" id="PS51257">
    <property type="entry name" value="PROKAR_LIPOPROTEIN"/>
    <property type="match status" value="1"/>
</dbReference>
<accession>A0A1J5T462</accession>
<evidence type="ECO:0000256" key="1">
    <source>
        <dbReference type="SAM" id="MobiDB-lite"/>
    </source>
</evidence>
<sequence length="319" mass="34133">MSRSSWYLVSGLVGIVLAGCASLFGNEIHVSETGKANPDASKVKYLASIRIAGYIDGRNAGSPRKIGVSEEPVFGLSGKDIFLDRNVTDVVADSVRHHLDDKGIQVLAKDDVALFELSGVVKELRYDVKARDYVVIRLETTLKESATGKVVWAGEVEEKADRFAGVSGNTKGDIADYLKQEIDVVAGKTAEAVNSVLMATRPELFNLTPGTKVIPGVKVLVTPGIVPSPAQAVPAPAEMPVSEDKQPDSSAKGMLVVDTTPGRAKVYVDGIYFGMSPLRAEADPGVHTIEVKIKGYKTASEKVSIRKGENTELELTLEH</sequence>
<organism evidence="3">
    <name type="scientific">mine drainage metagenome</name>
    <dbReference type="NCBI Taxonomy" id="410659"/>
    <lineage>
        <taxon>unclassified sequences</taxon>
        <taxon>metagenomes</taxon>
        <taxon>ecological metagenomes</taxon>
    </lineage>
</organism>
<evidence type="ECO:0000313" key="3">
    <source>
        <dbReference type="EMBL" id="OIR08620.1"/>
    </source>
</evidence>
<dbReference type="AlphaFoldDB" id="A0A1J5T462"/>
<reference evidence="3" key="1">
    <citation type="submission" date="2016-10" db="EMBL/GenBank/DDBJ databases">
        <title>Sequence of Gallionella enrichment culture.</title>
        <authorList>
            <person name="Poehlein A."/>
            <person name="Muehling M."/>
            <person name="Daniel R."/>
        </authorList>
    </citation>
    <scope>NUCLEOTIDE SEQUENCE</scope>
</reference>
<dbReference type="InterPro" id="IPR013229">
    <property type="entry name" value="PEGA"/>
</dbReference>